<evidence type="ECO:0000256" key="1">
    <source>
        <dbReference type="SAM" id="MobiDB-lite"/>
    </source>
</evidence>
<reference evidence="2" key="1">
    <citation type="submission" date="2020-02" db="EMBL/GenBank/DDBJ databases">
        <authorList>
            <person name="Meier V. D."/>
        </authorList>
    </citation>
    <scope>NUCLEOTIDE SEQUENCE</scope>
    <source>
        <strain evidence="2">AVDCRST_MAG79</strain>
    </source>
</reference>
<name>A0A6J4UK00_9ACTN</name>
<feature type="region of interest" description="Disordered" evidence="1">
    <location>
        <begin position="28"/>
        <end position="66"/>
    </location>
</feature>
<evidence type="ECO:0000313" key="2">
    <source>
        <dbReference type="EMBL" id="CAA9551085.1"/>
    </source>
</evidence>
<sequence>DVTAVGLRLVDREVGPGEQRVGVVAVAEHGDPHGRGHGRPARRRAGGDPGAEAVGGGDRVGEPGLAHDPHELLAAHAAHDVAGPGRAAQRLADGAQRGVAGGVAVDVVDQLEAVQVDLGEHQRASVSARVGDLGRQLIADRPRVRQPGQGVRQRQ</sequence>
<gene>
    <name evidence="2" type="ORF">AVDCRST_MAG79-2706</name>
</gene>
<dbReference type="AlphaFoldDB" id="A0A6J4UK00"/>
<protein>
    <submittedName>
        <fullName evidence="2">Uncharacterized protein</fullName>
    </submittedName>
</protein>
<dbReference type="EMBL" id="CADCWC010000419">
    <property type="protein sequence ID" value="CAA9551085.1"/>
    <property type="molecule type" value="Genomic_DNA"/>
</dbReference>
<feature type="non-terminal residue" evidence="2">
    <location>
        <position position="1"/>
    </location>
</feature>
<organism evidence="2">
    <name type="scientific">uncultured Thermoleophilia bacterium</name>
    <dbReference type="NCBI Taxonomy" id="1497501"/>
    <lineage>
        <taxon>Bacteria</taxon>
        <taxon>Bacillati</taxon>
        <taxon>Actinomycetota</taxon>
        <taxon>Thermoleophilia</taxon>
        <taxon>environmental samples</taxon>
    </lineage>
</organism>
<proteinExistence type="predicted"/>
<accession>A0A6J4UK00</accession>
<feature type="compositionally biased region" description="Gly residues" evidence="1">
    <location>
        <begin position="47"/>
        <end position="58"/>
    </location>
</feature>
<feature type="compositionally biased region" description="Basic residues" evidence="1">
    <location>
        <begin position="35"/>
        <end position="44"/>
    </location>
</feature>